<feature type="region of interest" description="Disordered" evidence="1">
    <location>
        <begin position="1"/>
        <end position="114"/>
    </location>
</feature>
<feature type="compositionally biased region" description="Polar residues" evidence="1">
    <location>
        <begin position="78"/>
        <end position="100"/>
    </location>
</feature>
<dbReference type="EMBL" id="CAJVQB010052840">
    <property type="protein sequence ID" value="CAG8836094.1"/>
    <property type="molecule type" value="Genomic_DNA"/>
</dbReference>
<accession>A0ABN7WNW8</accession>
<evidence type="ECO:0000256" key="1">
    <source>
        <dbReference type="SAM" id="MobiDB-lite"/>
    </source>
</evidence>
<dbReference type="Proteomes" id="UP000789901">
    <property type="component" value="Unassembled WGS sequence"/>
</dbReference>
<keyword evidence="3" id="KW-1185">Reference proteome</keyword>
<proteinExistence type="predicted"/>
<organism evidence="2 3">
    <name type="scientific">Gigaspora margarita</name>
    <dbReference type="NCBI Taxonomy" id="4874"/>
    <lineage>
        <taxon>Eukaryota</taxon>
        <taxon>Fungi</taxon>
        <taxon>Fungi incertae sedis</taxon>
        <taxon>Mucoromycota</taxon>
        <taxon>Glomeromycotina</taxon>
        <taxon>Glomeromycetes</taxon>
        <taxon>Diversisporales</taxon>
        <taxon>Gigasporaceae</taxon>
        <taxon>Gigaspora</taxon>
    </lineage>
</organism>
<feature type="compositionally biased region" description="Basic and acidic residues" evidence="1">
    <location>
        <begin position="1"/>
        <end position="11"/>
    </location>
</feature>
<sequence length="114" mass="13092">MEQSHETESHKFIRINGSEKCPKQMDLYQKPDGTNQERQYDNIIIHKQSGRIAMDGVSPSPNNSESRAHPRPLEFDSRSSFTQDIRPSQLVDKTSNLHSNRTNKKRGKGKETIN</sequence>
<name>A0ABN7WNW8_GIGMA</name>
<comment type="caution">
    <text evidence="2">The sequence shown here is derived from an EMBL/GenBank/DDBJ whole genome shotgun (WGS) entry which is preliminary data.</text>
</comment>
<gene>
    <name evidence="2" type="ORF">GMARGA_LOCUS32865</name>
</gene>
<evidence type="ECO:0000313" key="2">
    <source>
        <dbReference type="EMBL" id="CAG8836094.1"/>
    </source>
</evidence>
<protein>
    <submittedName>
        <fullName evidence="2">28272_t:CDS:1</fullName>
    </submittedName>
</protein>
<reference evidence="2 3" key="1">
    <citation type="submission" date="2021-06" db="EMBL/GenBank/DDBJ databases">
        <authorList>
            <person name="Kallberg Y."/>
            <person name="Tangrot J."/>
            <person name="Rosling A."/>
        </authorList>
    </citation>
    <scope>NUCLEOTIDE SEQUENCE [LARGE SCALE GENOMIC DNA]</scope>
    <source>
        <strain evidence="2 3">120-4 pot B 10/14</strain>
    </source>
</reference>
<feature type="compositionally biased region" description="Basic and acidic residues" evidence="1">
    <location>
        <begin position="66"/>
        <end position="77"/>
    </location>
</feature>
<evidence type="ECO:0000313" key="3">
    <source>
        <dbReference type="Proteomes" id="UP000789901"/>
    </source>
</evidence>